<dbReference type="Proteomes" id="UP000366872">
    <property type="component" value="Unassembled WGS sequence"/>
</dbReference>
<evidence type="ECO:0000313" key="2">
    <source>
        <dbReference type="Proteomes" id="UP000366872"/>
    </source>
</evidence>
<proteinExistence type="predicted"/>
<name>A0A6C2TWJ1_PONDE</name>
<sequence>MSKKRYYLENAPQAWSGIRQLHSADCALLPEKAEVKLVGTFSRAVTAMSMARKIHRKAVGCYSCCRA</sequence>
<evidence type="ECO:0000313" key="1">
    <source>
        <dbReference type="EMBL" id="VGO11691.1"/>
    </source>
</evidence>
<protein>
    <submittedName>
        <fullName evidence="1">Uncharacterized protein</fullName>
    </submittedName>
</protein>
<gene>
    <name evidence="1" type="ORF">PDESU_00236</name>
</gene>
<dbReference type="RefSeq" id="WP_136077430.1">
    <property type="nucleotide sequence ID" value="NZ_CAAHFG010000001.1"/>
</dbReference>
<dbReference type="EMBL" id="CAAHFG010000001">
    <property type="protein sequence ID" value="VGO11691.1"/>
    <property type="molecule type" value="Genomic_DNA"/>
</dbReference>
<organism evidence="1 2">
    <name type="scientific">Pontiella desulfatans</name>
    <dbReference type="NCBI Taxonomy" id="2750659"/>
    <lineage>
        <taxon>Bacteria</taxon>
        <taxon>Pseudomonadati</taxon>
        <taxon>Kiritimatiellota</taxon>
        <taxon>Kiritimatiellia</taxon>
        <taxon>Kiritimatiellales</taxon>
        <taxon>Pontiellaceae</taxon>
        <taxon>Pontiella</taxon>
    </lineage>
</organism>
<accession>A0A6C2TWJ1</accession>
<dbReference type="AlphaFoldDB" id="A0A6C2TWJ1"/>
<keyword evidence="2" id="KW-1185">Reference proteome</keyword>
<reference evidence="1 2" key="1">
    <citation type="submission" date="2019-04" db="EMBL/GenBank/DDBJ databases">
        <authorList>
            <person name="Van Vliet M D."/>
        </authorList>
    </citation>
    <scope>NUCLEOTIDE SEQUENCE [LARGE SCALE GENOMIC DNA]</scope>
    <source>
        <strain evidence="1 2">F1</strain>
    </source>
</reference>